<dbReference type="Proteomes" id="UP001432046">
    <property type="component" value="Chromosome"/>
</dbReference>
<dbReference type="SUPFAM" id="SSF46894">
    <property type="entry name" value="C-terminal effector domain of the bipartite response regulators"/>
    <property type="match status" value="1"/>
</dbReference>
<sequence length="225" mass="24517">MMRIAVVTPIRLFSEGLISSFQNHAEFAIETAVPDLAGLRQTLESSSVNVILIDVTQGIDLGEVRVIASAHAEVALVALGLNEDRREVVRCGRAGFSGYISRNASFDELCRALSDVASGRLACSAEISGGLLRALFCMERQTDTIDADQGLTRREGEVLKLIGQGMSNKEIARDLNLSLATVKHHVHHVLQKLGLPRRALAMRRVREAPWIASSAPAPDRRRELG</sequence>
<organism evidence="5 6">
    <name type="scientific">Bradyrhizobium septentrionale</name>
    <dbReference type="NCBI Taxonomy" id="1404411"/>
    <lineage>
        <taxon>Bacteria</taxon>
        <taxon>Pseudomonadati</taxon>
        <taxon>Pseudomonadota</taxon>
        <taxon>Alphaproteobacteria</taxon>
        <taxon>Hyphomicrobiales</taxon>
        <taxon>Nitrobacteraceae</taxon>
        <taxon>Bradyrhizobium</taxon>
    </lineage>
</organism>
<dbReference type="Pfam" id="PF00196">
    <property type="entry name" value="GerE"/>
    <property type="match status" value="1"/>
</dbReference>
<dbReference type="PANTHER" id="PTHR43214:SF41">
    <property type="entry name" value="NITRATE_NITRITE RESPONSE REGULATOR PROTEIN NARP"/>
    <property type="match status" value="1"/>
</dbReference>
<dbReference type="SMART" id="SM00421">
    <property type="entry name" value="HTH_LUXR"/>
    <property type="match status" value="1"/>
</dbReference>
<keyword evidence="1" id="KW-0805">Transcription regulation</keyword>
<evidence type="ECO:0000256" key="1">
    <source>
        <dbReference type="ARBA" id="ARBA00023015"/>
    </source>
</evidence>
<dbReference type="CDD" id="cd06170">
    <property type="entry name" value="LuxR_C_like"/>
    <property type="match status" value="1"/>
</dbReference>
<accession>A0ABZ2NZT0</accession>
<dbReference type="PRINTS" id="PR00038">
    <property type="entry name" value="HTHLUXR"/>
</dbReference>
<dbReference type="InterPro" id="IPR000792">
    <property type="entry name" value="Tscrpt_reg_LuxR_C"/>
</dbReference>
<reference evidence="5" key="1">
    <citation type="journal article" date="2021" name="Int. J. Syst. Evol. Microbiol.">
        <title>Bradyrhizobium septentrionale sp. nov. (sv. septentrionale) and Bradyrhizobium quebecense sp. nov. (sv. septentrionale) associated with legumes native to Canada possess rearranged symbiosis genes and numerous insertion sequences.</title>
        <authorList>
            <person name="Bromfield E.S.P."/>
            <person name="Cloutier S."/>
        </authorList>
    </citation>
    <scope>NUCLEOTIDE SEQUENCE</scope>
    <source>
        <strain evidence="5">5S5</strain>
    </source>
</reference>
<dbReference type="InterPro" id="IPR011006">
    <property type="entry name" value="CheY-like_superfamily"/>
</dbReference>
<dbReference type="PANTHER" id="PTHR43214">
    <property type="entry name" value="TWO-COMPONENT RESPONSE REGULATOR"/>
    <property type="match status" value="1"/>
</dbReference>
<keyword evidence="2" id="KW-0238">DNA-binding</keyword>
<protein>
    <submittedName>
        <fullName evidence="5">Response regulator transcription factor</fullName>
    </submittedName>
</protein>
<dbReference type="InterPro" id="IPR039420">
    <property type="entry name" value="WalR-like"/>
</dbReference>
<evidence type="ECO:0000256" key="2">
    <source>
        <dbReference type="ARBA" id="ARBA00023125"/>
    </source>
</evidence>
<dbReference type="EMBL" id="CP147711">
    <property type="protein sequence ID" value="WXC80476.1"/>
    <property type="molecule type" value="Genomic_DNA"/>
</dbReference>
<dbReference type="InterPro" id="IPR016032">
    <property type="entry name" value="Sig_transdc_resp-reg_C-effctor"/>
</dbReference>
<keyword evidence="6" id="KW-1185">Reference proteome</keyword>
<evidence type="ECO:0000259" key="4">
    <source>
        <dbReference type="PROSITE" id="PS50043"/>
    </source>
</evidence>
<keyword evidence="3" id="KW-0804">Transcription</keyword>
<feature type="domain" description="HTH luxR-type" evidence="4">
    <location>
        <begin position="144"/>
        <end position="209"/>
    </location>
</feature>
<reference evidence="5" key="2">
    <citation type="submission" date="2024-03" db="EMBL/GenBank/DDBJ databases">
        <authorList>
            <person name="Bromfield E.S.P."/>
            <person name="Cloutier S."/>
        </authorList>
    </citation>
    <scope>NUCLEOTIDE SEQUENCE</scope>
    <source>
        <strain evidence="5">5S5</strain>
    </source>
</reference>
<dbReference type="PROSITE" id="PS00622">
    <property type="entry name" value="HTH_LUXR_1"/>
    <property type="match status" value="1"/>
</dbReference>
<gene>
    <name evidence="5" type="ORF">WDK88_02130</name>
</gene>
<evidence type="ECO:0000256" key="3">
    <source>
        <dbReference type="ARBA" id="ARBA00023163"/>
    </source>
</evidence>
<dbReference type="Gene3D" id="3.40.50.2300">
    <property type="match status" value="1"/>
</dbReference>
<evidence type="ECO:0000313" key="5">
    <source>
        <dbReference type="EMBL" id="WXC80476.1"/>
    </source>
</evidence>
<dbReference type="SUPFAM" id="SSF52172">
    <property type="entry name" value="CheY-like"/>
    <property type="match status" value="1"/>
</dbReference>
<name>A0ABZ2NZT0_9BRAD</name>
<evidence type="ECO:0000313" key="6">
    <source>
        <dbReference type="Proteomes" id="UP001432046"/>
    </source>
</evidence>
<proteinExistence type="predicted"/>
<dbReference type="PROSITE" id="PS50043">
    <property type="entry name" value="HTH_LUXR_2"/>
    <property type="match status" value="1"/>
</dbReference>